<proteinExistence type="predicted"/>
<sequence>MLPAAGAAPAEAERRWVTVMFCDLVGSVALSERLEPEDLRALLGHYQRACKAAVELHGGSIARYVGDGLLICFGHPRAHEDAPLRAVRAALDIVAAVRKLKVPLAGHGEIDLQVRVGIETGSVLIGHIDRAAAVERDAVVGTVPNMAARLQSLAAPNRIVVGEATYHRIRDSVQCRSAGQVTLKGIARPVAVYTVDADGAEGDPFLRRAERLFSPLVERDAQRETLRSAWQRAKGSVPGVLAIAGEAGVGKSRLVRAFVDELQGDNFNHVAYRCAAQHQGSPLHPAAAQLQAAFGLDAPAENAQRLARLKDGVARLGLPAHAVAPLAMLAGVDAGTGPTAPTELRRETLETLAALVAAHARLAPTLMVVEDLHWCDPSTLEFLQSLVERALPPRLLLVVTHRPDFVPPWGEAEGRATLSLQRLSAAASRNLVRSLLAGREVPAALVEKIVERAEGNPLFLEEFTSLLADAGNEQEAAAVTIPDSLQESLATRLDRIGAAKRIAQVAAAYGRAFSLAHLAALPDFRGLDIAGELDELARKGLLAPGAGLQDEYEFSHALIRDAAYQSMVREDRKAVHLRIAESFEAHFPEIVASRPELVAQHFSEGERRERAIGYWYRAGARAMERLANVESIEHLRRGLAQVDALDPALRPMQELGFLTALMPALCATRGYANAEVQQTFSRAFDLCTHIGPTAELATVLYGLWSYYLVRADLARSRQLATEMQRIAGADVLRQMEGELAAGLTSFYEGRLQEAAGNFEAILALWRPDGPQFFTAGEDVRASTKSWLAIVYWHQGEVDRARDVAQESLYRARQVGQPISLAFALYFNVFLAHFCRDLRTVKTLGRECLALCTEKHLFWGALCVLQLGWGEVAAAGADREGMAAGIRHMHEGLGGYRGAGARLTQTYYLATIAEAQLKAGALEDCERSLGEGFAAAEESGEQLSRSELLRLRADLALALGADADAVATLYASALGHARSTGARSLELRAALGWARVLKARERDDELPPLLEPLLASIKCMAPTAEIAEARGLLQAVSA</sequence>
<dbReference type="RefSeq" id="WP_169419155.1">
    <property type="nucleotide sequence ID" value="NZ_JABBFX010000001.1"/>
</dbReference>
<dbReference type="InterPro" id="IPR011990">
    <property type="entry name" value="TPR-like_helical_dom_sf"/>
</dbReference>
<dbReference type="InterPro" id="IPR029787">
    <property type="entry name" value="Nucleotide_cyclase"/>
</dbReference>
<evidence type="ECO:0000313" key="4">
    <source>
        <dbReference type="EMBL" id="NML45065.1"/>
    </source>
</evidence>
<dbReference type="PANTHER" id="PTHR16305">
    <property type="entry name" value="TESTICULAR SOLUBLE ADENYLYL CYCLASE"/>
    <property type="match status" value="1"/>
</dbReference>
<dbReference type="GO" id="GO:0005524">
    <property type="term" value="F:ATP binding"/>
    <property type="evidence" value="ECO:0007669"/>
    <property type="project" value="UniProtKB-KW"/>
</dbReference>
<keyword evidence="2" id="KW-0067">ATP-binding</keyword>
<comment type="caution">
    <text evidence="4">The sequence shown here is derived from an EMBL/GenBank/DDBJ whole genome shotgun (WGS) entry which is preliminary data.</text>
</comment>
<keyword evidence="1" id="KW-0547">Nucleotide-binding</keyword>
<evidence type="ECO:0000256" key="2">
    <source>
        <dbReference type="ARBA" id="ARBA00022840"/>
    </source>
</evidence>
<dbReference type="Pfam" id="PF13191">
    <property type="entry name" value="AAA_16"/>
    <property type="match status" value="1"/>
</dbReference>
<dbReference type="InterPro" id="IPR027417">
    <property type="entry name" value="P-loop_NTPase"/>
</dbReference>
<dbReference type="SUPFAM" id="SSF48452">
    <property type="entry name" value="TPR-like"/>
    <property type="match status" value="1"/>
</dbReference>
<dbReference type="EMBL" id="JABBFX010000001">
    <property type="protein sequence ID" value="NML45065.1"/>
    <property type="molecule type" value="Genomic_DNA"/>
</dbReference>
<feature type="domain" description="Guanylate cyclase" evidence="3">
    <location>
        <begin position="18"/>
        <end position="151"/>
    </location>
</feature>
<dbReference type="CDD" id="cd07302">
    <property type="entry name" value="CHD"/>
    <property type="match status" value="1"/>
</dbReference>
<evidence type="ECO:0000313" key="5">
    <source>
        <dbReference type="Proteomes" id="UP000541185"/>
    </source>
</evidence>
<keyword evidence="5" id="KW-1185">Reference proteome</keyword>
<dbReference type="Proteomes" id="UP000541185">
    <property type="component" value="Unassembled WGS sequence"/>
</dbReference>
<dbReference type="GO" id="GO:0004016">
    <property type="term" value="F:adenylate cyclase activity"/>
    <property type="evidence" value="ECO:0007669"/>
    <property type="project" value="UniProtKB-ARBA"/>
</dbReference>
<dbReference type="SUPFAM" id="SSF52540">
    <property type="entry name" value="P-loop containing nucleoside triphosphate hydrolases"/>
    <property type="match status" value="1"/>
</dbReference>
<dbReference type="GO" id="GO:0009190">
    <property type="term" value="P:cyclic nucleotide biosynthetic process"/>
    <property type="evidence" value="ECO:0007669"/>
    <property type="project" value="InterPro"/>
</dbReference>
<dbReference type="GO" id="GO:0005737">
    <property type="term" value="C:cytoplasm"/>
    <property type="evidence" value="ECO:0007669"/>
    <property type="project" value="TreeGrafter"/>
</dbReference>
<dbReference type="AlphaFoldDB" id="A0A848H2L8"/>
<evidence type="ECO:0000256" key="1">
    <source>
        <dbReference type="ARBA" id="ARBA00022741"/>
    </source>
</evidence>
<dbReference type="Gene3D" id="3.40.50.300">
    <property type="entry name" value="P-loop containing nucleotide triphosphate hydrolases"/>
    <property type="match status" value="1"/>
</dbReference>
<dbReference type="PROSITE" id="PS50125">
    <property type="entry name" value="GUANYLATE_CYCLASE_2"/>
    <property type="match status" value="1"/>
</dbReference>
<dbReference type="InterPro" id="IPR041664">
    <property type="entry name" value="AAA_16"/>
</dbReference>
<dbReference type="PANTHER" id="PTHR16305:SF28">
    <property type="entry name" value="GUANYLATE CYCLASE DOMAIN-CONTAINING PROTEIN"/>
    <property type="match status" value="1"/>
</dbReference>
<dbReference type="Pfam" id="PF00211">
    <property type="entry name" value="Guanylate_cyc"/>
    <property type="match status" value="1"/>
</dbReference>
<organism evidence="4 5">
    <name type="scientific">Ramlibacter agri</name>
    <dbReference type="NCBI Taxonomy" id="2728837"/>
    <lineage>
        <taxon>Bacteria</taxon>
        <taxon>Pseudomonadati</taxon>
        <taxon>Pseudomonadota</taxon>
        <taxon>Betaproteobacteria</taxon>
        <taxon>Burkholderiales</taxon>
        <taxon>Comamonadaceae</taxon>
        <taxon>Ramlibacter</taxon>
    </lineage>
</organism>
<dbReference type="SUPFAM" id="SSF55073">
    <property type="entry name" value="Nucleotide cyclase"/>
    <property type="match status" value="1"/>
</dbReference>
<evidence type="ECO:0000259" key="3">
    <source>
        <dbReference type="PROSITE" id="PS50125"/>
    </source>
</evidence>
<gene>
    <name evidence="4" type="ORF">HHL11_15005</name>
</gene>
<reference evidence="4 5" key="1">
    <citation type="submission" date="2020-04" db="EMBL/GenBank/DDBJ databases">
        <title>Ramlibacter sp. G-1-2-2 isolated from soil.</title>
        <authorList>
            <person name="Dahal R.H."/>
        </authorList>
    </citation>
    <scope>NUCLEOTIDE SEQUENCE [LARGE SCALE GENOMIC DNA]</scope>
    <source>
        <strain evidence="4 5">G-1-2-2</strain>
    </source>
</reference>
<dbReference type="InterPro" id="IPR001054">
    <property type="entry name" value="A/G_cyclase"/>
</dbReference>
<accession>A0A848H2L8</accession>
<dbReference type="Gene3D" id="1.25.40.10">
    <property type="entry name" value="Tetratricopeptide repeat domain"/>
    <property type="match status" value="1"/>
</dbReference>
<protein>
    <submittedName>
        <fullName evidence="4">AAA family ATPase</fullName>
    </submittedName>
</protein>
<dbReference type="GO" id="GO:0035556">
    <property type="term" value="P:intracellular signal transduction"/>
    <property type="evidence" value="ECO:0007669"/>
    <property type="project" value="InterPro"/>
</dbReference>
<dbReference type="Gene3D" id="3.30.70.1230">
    <property type="entry name" value="Nucleotide cyclase"/>
    <property type="match status" value="1"/>
</dbReference>
<name>A0A848H2L8_9BURK</name>
<dbReference type="SMART" id="SM00044">
    <property type="entry name" value="CYCc"/>
    <property type="match status" value="1"/>
</dbReference>